<organism evidence="3 4">
    <name type="scientific">Drechslerella dactyloides</name>
    <name type="common">Nematode-trapping fungus</name>
    <name type="synonym">Arthrobotrys dactyloides</name>
    <dbReference type="NCBI Taxonomy" id="74499"/>
    <lineage>
        <taxon>Eukaryota</taxon>
        <taxon>Fungi</taxon>
        <taxon>Dikarya</taxon>
        <taxon>Ascomycota</taxon>
        <taxon>Pezizomycotina</taxon>
        <taxon>Orbiliomycetes</taxon>
        <taxon>Orbiliales</taxon>
        <taxon>Orbiliaceae</taxon>
        <taxon>Drechslerella</taxon>
    </lineage>
</organism>
<proteinExistence type="predicted"/>
<gene>
    <name evidence="3" type="ORF">Dda_0856</name>
</gene>
<comment type="caution">
    <text evidence="3">The sequence shown here is derived from an EMBL/GenBank/DDBJ whole genome shotgun (WGS) entry which is preliminary data.</text>
</comment>
<feature type="region of interest" description="Disordered" evidence="1">
    <location>
        <begin position="479"/>
        <end position="598"/>
    </location>
</feature>
<feature type="region of interest" description="Disordered" evidence="1">
    <location>
        <begin position="345"/>
        <end position="365"/>
    </location>
</feature>
<feature type="compositionally biased region" description="Basic and acidic residues" evidence="1">
    <location>
        <begin position="507"/>
        <end position="525"/>
    </location>
</feature>
<keyword evidence="4" id="KW-1185">Reference proteome</keyword>
<reference evidence="3" key="1">
    <citation type="submission" date="2023-01" db="EMBL/GenBank/DDBJ databases">
        <title>The chitinases involved in constricting ring structure development in the nematode-trapping fungus Drechslerella dactyloides.</title>
        <authorList>
            <person name="Wang R."/>
            <person name="Zhang L."/>
            <person name="Tang P."/>
            <person name="Li S."/>
            <person name="Liang L."/>
        </authorList>
    </citation>
    <scope>NUCLEOTIDE SEQUENCE</scope>
    <source>
        <strain evidence="3">YMF1.00031</strain>
    </source>
</reference>
<dbReference type="PANTHER" id="PTHR14580:SF0">
    <property type="entry name" value="MULTIPLE MYELOMA TUMOR-ASSOCIATED PROTEIN 2"/>
    <property type="match status" value="1"/>
</dbReference>
<evidence type="ECO:0000256" key="1">
    <source>
        <dbReference type="SAM" id="MobiDB-lite"/>
    </source>
</evidence>
<feature type="domain" description="Multiple myeloma tumor-associated protein 2-like N-terminal" evidence="2">
    <location>
        <begin position="360"/>
        <end position="429"/>
    </location>
</feature>
<sequence>MTSGKVLCLEASKDISSSHEGAAPKAGEIYTRRKQKHPLVLEGCRPEYSAQQDLAEPAKGTADAARQLDVLLHDGHPLGVYRAQVRVLKQVDEEGFGGLLQGLQGLALPAHRVGGAVEVRVDNVDLLGADFADEAAEGELAQQEWMVDVRWTPDERRFPPVLVPGTVLPLPPRDERLDSGLDGFERRERVAELLEILSAGGDAMGGGMEMRDGWADDDAGASSVKGRAGSRDRQQRTATTIATVRDVYSGERRQALLKEKRRKEGRRRKKKMNYSSGFRKVGNLSLSLRGGLLSRAQLNEWLGDAPPFFALRGASSNSRSDRVKLSAIAIVTSPLQASPPTTTIAANGPAQGPHPRGQPWSDVKDSKDREYYLGVSVKAPTGRWQQNRDIQWYSRAAGSPAAEEAARARAEEVRKIKEAENDALSAALGFKVAARRTDPGLSQGEVDRAIKEAAGGADERDEGGNEKGVGFGRMGMQLYAGGSGNQETMAGNANEEPVRWRPAANADRGDGDRRRRDDRDRRVDEDVIITAPGREIERKRETGTATEIGNAPGGTAHTRETEPESTKATGGDGTGQDRRAEVRDGTTSGGTTTGGTAIATATETIAGGDTIDDSLQHPPSFRLLRRYQNEHLQATHARRSAFISFISKQMYKSDKMLFYALPKSTAMLSYNSSCFLPPGTGAISTVSGIDMMFTTSDVHPRKCCTPFALPVSCSYCSHAKPVTTHCLKTFSTMFFRSWLYSRAAVFWCGPSTDPISCKTQTPQPKRTPQLLLVADNLQYRAQLVRIVRHEAQQERKDAHVPDVADMRALLKRIHGCVAIALLLVAPVQVVDVVQDRLLVPPVLPGVVLLAERQRDVDVQLARVRRLRARVVVDAASEAVSRGAAAPAVGFLCREGLAVVGADFAGLGVAEPEVLSAEQRVDAAQIGFRGGQDGVVDAVAAELVHLGEQLGEVAGEAWVCVAGVVGPFLDEFGEDEDEGWRVGVVRVLGLEFAGHLAASFVAEDLLAGDPAVVVHQVVPAADNLHAANECAINVPFDDGQQVESLVPEEPAWEERPAGDGCEQRGGALHLAEVPLAVGLGGLPEVLVVLRVLGAVDERGAVEEADAAEQVGEELAGEGFVLDGVEGRLALEDRIEPGAKAGLVLLDLFRHHVG</sequence>
<dbReference type="EMBL" id="JAQGDS010000001">
    <property type="protein sequence ID" value="KAJ6264706.1"/>
    <property type="molecule type" value="Genomic_DNA"/>
</dbReference>
<dbReference type="AlphaFoldDB" id="A0AAD6J8A4"/>
<name>A0AAD6J8A4_DREDA</name>
<dbReference type="InterPro" id="IPR019315">
    <property type="entry name" value="MMTA2_N"/>
</dbReference>
<dbReference type="Proteomes" id="UP001221413">
    <property type="component" value="Unassembled WGS sequence"/>
</dbReference>
<feature type="compositionally biased region" description="Basic and acidic residues" evidence="1">
    <location>
        <begin position="575"/>
        <end position="584"/>
    </location>
</feature>
<accession>A0AAD6J8A4</accession>
<evidence type="ECO:0000313" key="3">
    <source>
        <dbReference type="EMBL" id="KAJ6264706.1"/>
    </source>
</evidence>
<feature type="region of interest" description="Disordered" evidence="1">
    <location>
        <begin position="215"/>
        <end position="238"/>
    </location>
</feature>
<evidence type="ECO:0000313" key="4">
    <source>
        <dbReference type="Proteomes" id="UP001221413"/>
    </source>
</evidence>
<dbReference type="PANTHER" id="PTHR14580">
    <property type="entry name" value="MULTIPLE MYELOMA TUMOR-ASSOCIATED PROTEIN 2 FAMILY MEMBER"/>
    <property type="match status" value="1"/>
</dbReference>
<dbReference type="Pfam" id="PF10159">
    <property type="entry name" value="MMtag"/>
    <property type="match status" value="1"/>
</dbReference>
<dbReference type="InterPro" id="IPR039207">
    <property type="entry name" value="MMTAG2-like"/>
</dbReference>
<evidence type="ECO:0000259" key="2">
    <source>
        <dbReference type="Pfam" id="PF10159"/>
    </source>
</evidence>
<protein>
    <recommendedName>
        <fullName evidence="2">Multiple myeloma tumor-associated protein 2-like N-terminal domain-containing protein</fullName>
    </recommendedName>
</protein>